<evidence type="ECO:0000313" key="23">
    <source>
        <dbReference type="Proteomes" id="UP000185547"/>
    </source>
</evidence>
<evidence type="ECO:0000256" key="2">
    <source>
        <dbReference type="ARBA" id="ARBA00000909"/>
    </source>
</evidence>
<keyword evidence="6 17" id="KW-0547">Nucleotide-binding</keyword>
<evidence type="ECO:0000256" key="8">
    <source>
        <dbReference type="ARBA" id="ARBA00022857"/>
    </source>
</evidence>
<dbReference type="InterPro" id="IPR004443">
    <property type="entry name" value="YjeF_N_dom"/>
</dbReference>
<keyword evidence="11 18" id="KW-0413">Isomerase</keyword>
<dbReference type="HAMAP" id="MF_01965">
    <property type="entry name" value="NADHX_dehydratase"/>
    <property type="match status" value="1"/>
</dbReference>
<dbReference type="PANTHER" id="PTHR12592">
    <property type="entry name" value="ATP-DEPENDENT (S)-NAD(P)H-HYDRATE DEHYDRATASE FAMILY MEMBER"/>
    <property type="match status" value="1"/>
</dbReference>
<dbReference type="Gene3D" id="3.40.1190.20">
    <property type="match status" value="1"/>
</dbReference>
<evidence type="ECO:0000256" key="19">
    <source>
        <dbReference type="PIRNR" id="PIRNR017184"/>
    </source>
</evidence>
<feature type="binding site" evidence="17">
    <location>
        <begin position="426"/>
        <end position="430"/>
    </location>
    <ligand>
        <name>AMP</name>
        <dbReference type="ChEBI" id="CHEBI:456215"/>
    </ligand>
</feature>
<comment type="similarity">
    <text evidence="18">Belongs to the NnrE/AIBP family.</text>
</comment>
<dbReference type="Pfam" id="PF03853">
    <property type="entry name" value="YjeF_N"/>
    <property type="match status" value="1"/>
</dbReference>
<comment type="function">
    <text evidence="18">Catalyzes the epimerization of the S- and R-forms of NAD(P)HX, a damaged form of NAD(P)H that is a result of enzymatic or heat-dependent hydration. This is a prerequisite for the S-specific NAD(P)H-hydrate dehydratase to allow the repair of both epimers of NAD(P)HX.</text>
</comment>
<comment type="similarity">
    <text evidence="4 19">In the C-terminal section; belongs to the NnrD/CARKD family.</text>
</comment>
<keyword evidence="9 18" id="KW-0630">Potassium</keyword>
<keyword evidence="8 17" id="KW-0521">NADP</keyword>
<dbReference type="InterPro" id="IPR036652">
    <property type="entry name" value="YjeF_N_dom_sf"/>
</dbReference>
<keyword evidence="10 17" id="KW-0520">NAD</keyword>
<dbReference type="PIRSF" id="PIRSF017184">
    <property type="entry name" value="Nnr"/>
    <property type="match status" value="1"/>
</dbReference>
<comment type="catalytic activity">
    <reaction evidence="1 18 19">
        <text>(6R)-NADHX = (6S)-NADHX</text>
        <dbReference type="Rhea" id="RHEA:32215"/>
        <dbReference type="ChEBI" id="CHEBI:64074"/>
        <dbReference type="ChEBI" id="CHEBI:64075"/>
        <dbReference type="EC" id="5.1.99.6"/>
    </reaction>
</comment>
<keyword evidence="13" id="KW-0511">Multifunctional enzyme</keyword>
<dbReference type="PROSITE" id="PS51383">
    <property type="entry name" value="YJEF_C_3"/>
    <property type="match status" value="1"/>
</dbReference>
<evidence type="ECO:0000256" key="6">
    <source>
        <dbReference type="ARBA" id="ARBA00022741"/>
    </source>
</evidence>
<comment type="subunit">
    <text evidence="17">Homotetramer.</text>
</comment>
<gene>
    <name evidence="18" type="primary">nnrE</name>
    <name evidence="17" type="synonym">nnrD</name>
    <name evidence="22" type="ORF">SAMN05421802_11629</name>
</gene>
<evidence type="ECO:0000256" key="5">
    <source>
        <dbReference type="ARBA" id="ARBA00022723"/>
    </source>
</evidence>
<dbReference type="GO" id="GO:0005524">
    <property type="term" value="F:ATP binding"/>
    <property type="evidence" value="ECO:0007669"/>
    <property type="project" value="UniProtKB-UniRule"/>
</dbReference>
<evidence type="ECO:0000259" key="20">
    <source>
        <dbReference type="PROSITE" id="PS51383"/>
    </source>
</evidence>
<comment type="catalytic activity">
    <reaction evidence="16 17 19">
        <text>(6S)-NADPHX + ADP = AMP + phosphate + NADPH + H(+)</text>
        <dbReference type="Rhea" id="RHEA:32235"/>
        <dbReference type="ChEBI" id="CHEBI:15378"/>
        <dbReference type="ChEBI" id="CHEBI:43474"/>
        <dbReference type="ChEBI" id="CHEBI:57783"/>
        <dbReference type="ChEBI" id="CHEBI:64076"/>
        <dbReference type="ChEBI" id="CHEBI:456215"/>
        <dbReference type="ChEBI" id="CHEBI:456216"/>
        <dbReference type="EC" id="4.2.1.136"/>
    </reaction>
</comment>
<feature type="binding site" evidence="18">
    <location>
        <begin position="69"/>
        <end position="73"/>
    </location>
    <ligand>
        <name>(6S)-NADPHX</name>
        <dbReference type="ChEBI" id="CHEBI:64076"/>
    </ligand>
</feature>
<comment type="function">
    <text evidence="17">Catalyzes the dehydration of the S-form of NAD(P)HX at the expense of ADP, which is converted to AMP. Together with NAD(P)HX epimerase, which catalyzes the epimerization of the S- and R-forms, the enzyme allows the repair of both epimers of NAD(P)HX, a damaged form of NAD(P)H that is a result of enzymatic or heat-dependent hydration.</text>
</comment>
<keyword evidence="22" id="KW-0418">Kinase</keyword>
<evidence type="ECO:0000256" key="14">
    <source>
        <dbReference type="ARBA" id="ARBA00025153"/>
    </source>
</evidence>
<reference evidence="22 23" key="1">
    <citation type="submission" date="2017-01" db="EMBL/GenBank/DDBJ databases">
        <authorList>
            <person name="Varghese N."/>
            <person name="Submissions S."/>
        </authorList>
    </citation>
    <scope>NUCLEOTIDE SEQUENCE [LARGE SCALE GENOMIC DNA]</scope>
    <source>
        <strain evidence="22 23">DSM 44280</strain>
    </source>
</reference>
<protein>
    <recommendedName>
        <fullName evidence="19">Bifunctional NAD(P)H-hydrate repair enzyme</fullName>
    </recommendedName>
    <alternativeName>
        <fullName evidence="19">Nicotinamide nucleotide repair protein</fullName>
    </alternativeName>
    <domain>
        <recommendedName>
            <fullName evidence="19">ADP-dependent (S)-NAD(P)H-hydrate dehydratase</fullName>
            <ecNumber evidence="19">4.2.1.136</ecNumber>
        </recommendedName>
        <alternativeName>
            <fullName evidence="19">ADP-dependent NAD(P)HX dehydratase</fullName>
        </alternativeName>
    </domain>
    <domain>
        <recommendedName>
            <fullName evidence="19">NAD(P)H-hydrate epimerase</fullName>
            <ecNumber evidence="19">5.1.99.6</ecNumber>
        </recommendedName>
    </domain>
</protein>
<evidence type="ECO:0000313" key="22">
    <source>
        <dbReference type="EMBL" id="SIQ49760.1"/>
    </source>
</evidence>
<feature type="binding site" evidence="18">
    <location>
        <position position="128"/>
    </location>
    <ligand>
        <name>K(+)</name>
        <dbReference type="ChEBI" id="CHEBI:29103"/>
    </ligand>
</feature>
<keyword evidence="5 18" id="KW-0479">Metal-binding</keyword>
<evidence type="ECO:0000256" key="3">
    <source>
        <dbReference type="ARBA" id="ARBA00006001"/>
    </source>
</evidence>
<feature type="binding site" evidence="17">
    <location>
        <position position="390"/>
    </location>
    <ligand>
        <name>(6S)-NADPHX</name>
        <dbReference type="ChEBI" id="CHEBI:64076"/>
    </ligand>
</feature>
<dbReference type="CDD" id="cd01171">
    <property type="entry name" value="YXKO-related"/>
    <property type="match status" value="1"/>
</dbReference>
<comment type="catalytic activity">
    <reaction evidence="15 17 19">
        <text>(6S)-NADHX + ADP = AMP + phosphate + NADH + H(+)</text>
        <dbReference type="Rhea" id="RHEA:32223"/>
        <dbReference type="ChEBI" id="CHEBI:15378"/>
        <dbReference type="ChEBI" id="CHEBI:43474"/>
        <dbReference type="ChEBI" id="CHEBI:57945"/>
        <dbReference type="ChEBI" id="CHEBI:64074"/>
        <dbReference type="ChEBI" id="CHEBI:456215"/>
        <dbReference type="ChEBI" id="CHEBI:456216"/>
        <dbReference type="EC" id="4.2.1.136"/>
    </reaction>
</comment>
<keyword evidence="7 17" id="KW-0067">ATP-binding</keyword>
<evidence type="ECO:0000256" key="16">
    <source>
        <dbReference type="ARBA" id="ARBA00049209"/>
    </source>
</evidence>
<feature type="domain" description="YjeF C-terminal" evidence="20">
    <location>
        <begin position="249"/>
        <end position="529"/>
    </location>
</feature>
<evidence type="ECO:0000256" key="13">
    <source>
        <dbReference type="ARBA" id="ARBA00023268"/>
    </source>
</evidence>
<evidence type="ECO:0000256" key="4">
    <source>
        <dbReference type="ARBA" id="ARBA00009524"/>
    </source>
</evidence>
<dbReference type="SUPFAM" id="SSF64153">
    <property type="entry name" value="YjeF N-terminal domain-like"/>
    <property type="match status" value="1"/>
</dbReference>
<evidence type="ECO:0000256" key="10">
    <source>
        <dbReference type="ARBA" id="ARBA00023027"/>
    </source>
</evidence>
<comment type="cofactor">
    <cofactor evidence="18 19">
        <name>K(+)</name>
        <dbReference type="ChEBI" id="CHEBI:29103"/>
    </cofactor>
    <text evidence="18 19">Binds 1 potassium ion per subunit.</text>
</comment>
<feature type="binding site" evidence="17">
    <location>
        <position position="457"/>
    </location>
    <ligand>
        <name>AMP</name>
        <dbReference type="ChEBI" id="CHEBI:456215"/>
    </ligand>
</feature>
<dbReference type="GO" id="GO:0016301">
    <property type="term" value="F:kinase activity"/>
    <property type="evidence" value="ECO:0007669"/>
    <property type="project" value="UniProtKB-KW"/>
</dbReference>
<comment type="similarity">
    <text evidence="3 19">In the N-terminal section; belongs to the NnrE/AIBP family.</text>
</comment>
<dbReference type="GO" id="GO:0046496">
    <property type="term" value="P:nicotinamide nucleotide metabolic process"/>
    <property type="evidence" value="ECO:0007669"/>
    <property type="project" value="UniProtKB-UniRule"/>
</dbReference>
<dbReference type="SUPFAM" id="SSF53613">
    <property type="entry name" value="Ribokinase-like"/>
    <property type="match status" value="1"/>
</dbReference>
<evidence type="ECO:0000256" key="7">
    <source>
        <dbReference type="ARBA" id="ARBA00022840"/>
    </source>
</evidence>
<comment type="similarity">
    <text evidence="17">Belongs to the NnrD/CARKD family.</text>
</comment>
<dbReference type="InterPro" id="IPR000631">
    <property type="entry name" value="CARKD"/>
</dbReference>
<dbReference type="GO" id="GO:0052855">
    <property type="term" value="F:ADP-dependent NAD(P)H-hydrate dehydratase activity"/>
    <property type="evidence" value="ECO:0007669"/>
    <property type="project" value="UniProtKB-UniRule"/>
</dbReference>
<feature type="binding site" evidence="18">
    <location>
        <position position="70"/>
    </location>
    <ligand>
        <name>K(+)</name>
        <dbReference type="ChEBI" id="CHEBI:29103"/>
    </ligand>
</feature>
<dbReference type="InterPro" id="IPR029056">
    <property type="entry name" value="Ribokinase-like"/>
</dbReference>
<dbReference type="HAMAP" id="MF_01966">
    <property type="entry name" value="NADHX_epimerase"/>
    <property type="match status" value="1"/>
</dbReference>
<keyword evidence="12 17" id="KW-0456">Lyase</keyword>
<dbReference type="Proteomes" id="UP000185547">
    <property type="component" value="Unassembled WGS sequence"/>
</dbReference>
<evidence type="ECO:0000256" key="12">
    <source>
        <dbReference type="ARBA" id="ARBA00023239"/>
    </source>
</evidence>
<dbReference type="Pfam" id="PF01256">
    <property type="entry name" value="Carb_kinase"/>
    <property type="match status" value="1"/>
</dbReference>
<keyword evidence="23" id="KW-1185">Reference proteome</keyword>
<comment type="caution">
    <text evidence="22">The sequence shown here is derived from an EMBL/GenBank/DDBJ whole genome shotgun (WGS) entry which is preliminary data.</text>
</comment>
<proteinExistence type="inferred from homology"/>
<feature type="binding site" evidence="18">
    <location>
        <position position="162"/>
    </location>
    <ligand>
        <name>K(+)</name>
        <dbReference type="ChEBI" id="CHEBI:29103"/>
    </ligand>
</feature>
<keyword evidence="22" id="KW-0808">Transferase</keyword>
<feature type="domain" description="YjeF N-terminal" evidence="21">
    <location>
        <begin position="18"/>
        <end position="213"/>
    </location>
</feature>
<evidence type="ECO:0000256" key="18">
    <source>
        <dbReference type="HAMAP-Rule" id="MF_01966"/>
    </source>
</evidence>
<comment type="catalytic activity">
    <reaction evidence="2 18 19">
        <text>(6R)-NADPHX = (6S)-NADPHX</text>
        <dbReference type="Rhea" id="RHEA:32227"/>
        <dbReference type="ChEBI" id="CHEBI:64076"/>
        <dbReference type="ChEBI" id="CHEBI:64077"/>
        <dbReference type="EC" id="5.1.99.6"/>
    </reaction>
</comment>
<evidence type="ECO:0000256" key="15">
    <source>
        <dbReference type="ARBA" id="ARBA00048238"/>
    </source>
</evidence>
<comment type="caution">
    <text evidence="18">Lacks conserved residue(s) required for the propagation of feature annotation.</text>
</comment>
<feature type="binding site" evidence="17">
    <location>
        <position position="458"/>
    </location>
    <ligand>
        <name>(6S)-NADPHX</name>
        <dbReference type="ChEBI" id="CHEBI:64076"/>
    </ligand>
</feature>
<accession>A0A9X8R5T3</accession>
<feature type="binding site" evidence="18">
    <location>
        <begin position="132"/>
        <end position="138"/>
    </location>
    <ligand>
        <name>(6S)-NADPHX</name>
        <dbReference type="ChEBI" id="CHEBI:64076"/>
    </ligand>
</feature>
<evidence type="ECO:0000256" key="1">
    <source>
        <dbReference type="ARBA" id="ARBA00000013"/>
    </source>
</evidence>
<dbReference type="GO" id="GO:0046872">
    <property type="term" value="F:metal ion binding"/>
    <property type="evidence" value="ECO:0007669"/>
    <property type="project" value="UniProtKB-UniRule"/>
</dbReference>
<feature type="binding site" evidence="17">
    <location>
        <position position="337"/>
    </location>
    <ligand>
        <name>(6S)-NADPHX</name>
        <dbReference type="ChEBI" id="CHEBI:64076"/>
    </ligand>
</feature>
<comment type="cofactor">
    <cofactor evidence="17">
        <name>Mg(2+)</name>
        <dbReference type="ChEBI" id="CHEBI:18420"/>
    </cofactor>
</comment>
<sequence length="532" mass="54597">MERTLVRMYASTFTADQIRAAEAPLLAAQAHPDQLMQSAAHAVFEAAEAMLAGSAGSAGRVLVLAGPGGNGGDALYAGAELALAGHRVDALLTAGRAQQRALAAFSNAGGQVLETLPDSSAEYALAIDGITGIGGSGGLREELADVMRWLRRVRVLSVDVPSGVDADTGEAGELHITADATVTFGGRRRAHALAPECGVQLLADIGLPGRPLHTELLDTMPEWAHDGPTLVLANRAVADPQVWPDTLLPLPAAPVQDVAPGPADDKYSGGVVGIRAGSAGYPGAAVLTVSGAVMATPAMVRYAGPEADGVVRVRPEVVVTQRLEDVGRVQAWVFGPGAGTGEDAARELAWALEQQVPLLIDADGLALLTHHEQLRQAVASREEPTVLTPHDGEFSRLREAAGVREGTRFEETLELAATLRATIVRKGRITLVAPEDDPYLIHAVDAGHSWAATPGSGDVLAGIMGAHLALSAARAAVPGTADAAVPGAVTGAVTLHAVAAWLAAQTPFGPATAPAGRIAEHVRDATAEVSHA</sequence>
<evidence type="ECO:0000256" key="9">
    <source>
        <dbReference type="ARBA" id="ARBA00022958"/>
    </source>
</evidence>
<evidence type="ECO:0000259" key="21">
    <source>
        <dbReference type="PROSITE" id="PS51385"/>
    </source>
</evidence>
<evidence type="ECO:0000256" key="17">
    <source>
        <dbReference type="HAMAP-Rule" id="MF_01965"/>
    </source>
</evidence>
<organism evidence="22 23">
    <name type="scientific">Corynebacterium afermentans</name>
    <dbReference type="NCBI Taxonomy" id="38286"/>
    <lineage>
        <taxon>Bacteria</taxon>
        <taxon>Bacillati</taxon>
        <taxon>Actinomycetota</taxon>
        <taxon>Actinomycetes</taxon>
        <taxon>Mycobacteriales</taxon>
        <taxon>Corynebacteriaceae</taxon>
        <taxon>Corynebacterium</taxon>
    </lineage>
</organism>
<dbReference type="PANTHER" id="PTHR12592:SF0">
    <property type="entry name" value="ATP-DEPENDENT (S)-NAD(P)H-HYDRATE DEHYDRATASE"/>
    <property type="match status" value="1"/>
</dbReference>
<dbReference type="GO" id="GO:0052856">
    <property type="term" value="F:NAD(P)HX epimerase activity"/>
    <property type="evidence" value="ECO:0007669"/>
    <property type="project" value="UniProtKB-UniRule"/>
</dbReference>
<feature type="binding site" evidence="18">
    <location>
        <position position="159"/>
    </location>
    <ligand>
        <name>(6S)-NADPHX</name>
        <dbReference type="ChEBI" id="CHEBI:64076"/>
    </ligand>
</feature>
<dbReference type="InterPro" id="IPR030677">
    <property type="entry name" value="Nnr"/>
</dbReference>
<evidence type="ECO:0000256" key="11">
    <source>
        <dbReference type="ARBA" id="ARBA00023235"/>
    </source>
</evidence>
<feature type="binding site" evidence="17">
    <location>
        <position position="284"/>
    </location>
    <ligand>
        <name>(6S)-NADPHX</name>
        <dbReference type="ChEBI" id="CHEBI:64076"/>
    </ligand>
</feature>
<name>A0A9X8R5T3_9CORY</name>
<dbReference type="EC" id="4.2.1.136" evidence="19"/>
<dbReference type="GO" id="GO:0110051">
    <property type="term" value="P:metabolite repair"/>
    <property type="evidence" value="ECO:0007669"/>
    <property type="project" value="TreeGrafter"/>
</dbReference>
<comment type="function">
    <text evidence="14 19">Bifunctional enzyme that catalyzes the epimerization of the S- and R-forms of NAD(P)HX and the dehydration of the S-form of NAD(P)HX at the expense of ADP, which is converted to AMP. This allows the repair of both epimers of NAD(P)HX, a damaged form of NAD(P)H that is a result of enzymatic or heat-dependent hydration.</text>
</comment>
<dbReference type="Gene3D" id="3.40.50.10260">
    <property type="entry name" value="YjeF N-terminal domain"/>
    <property type="match status" value="1"/>
</dbReference>
<dbReference type="PROSITE" id="PS51385">
    <property type="entry name" value="YJEF_N"/>
    <property type="match status" value="1"/>
</dbReference>
<dbReference type="AlphaFoldDB" id="A0A9X8R5T3"/>
<dbReference type="EMBL" id="FTMH01000016">
    <property type="protein sequence ID" value="SIQ49760.1"/>
    <property type="molecule type" value="Genomic_DNA"/>
</dbReference>
<dbReference type="EC" id="5.1.99.6" evidence="19"/>